<evidence type="ECO:0000259" key="7">
    <source>
        <dbReference type="Pfam" id="PF01292"/>
    </source>
</evidence>
<evidence type="ECO:0000256" key="5">
    <source>
        <dbReference type="ARBA" id="ARBA00023136"/>
    </source>
</evidence>
<keyword evidence="9" id="KW-1185">Reference proteome</keyword>
<dbReference type="GO" id="GO:0005886">
    <property type="term" value="C:plasma membrane"/>
    <property type="evidence" value="ECO:0007669"/>
    <property type="project" value="UniProtKB-SubCell"/>
</dbReference>
<dbReference type="PANTHER" id="PTHR30485:SF1">
    <property type="entry name" value="CYTOCHROME YDHU-RELATED"/>
    <property type="match status" value="1"/>
</dbReference>
<dbReference type="InterPro" id="IPR011577">
    <property type="entry name" value="Cyt_b561_bac/Ni-Hgenase"/>
</dbReference>
<evidence type="ECO:0000256" key="2">
    <source>
        <dbReference type="ARBA" id="ARBA00022475"/>
    </source>
</evidence>
<feature type="transmembrane region" description="Helical" evidence="6">
    <location>
        <begin position="129"/>
        <end position="150"/>
    </location>
</feature>
<proteinExistence type="predicted"/>
<keyword evidence="3 6" id="KW-0812">Transmembrane</keyword>
<evidence type="ECO:0000256" key="4">
    <source>
        <dbReference type="ARBA" id="ARBA00022989"/>
    </source>
</evidence>
<dbReference type="Pfam" id="PF01292">
    <property type="entry name" value="Ni_hydr_CYTB"/>
    <property type="match status" value="1"/>
</dbReference>
<feature type="transmembrane region" description="Helical" evidence="6">
    <location>
        <begin position="241"/>
        <end position="266"/>
    </location>
</feature>
<dbReference type="GO" id="GO:0020037">
    <property type="term" value="F:heme binding"/>
    <property type="evidence" value="ECO:0007669"/>
    <property type="project" value="TreeGrafter"/>
</dbReference>
<dbReference type="GO" id="GO:0009055">
    <property type="term" value="F:electron transfer activity"/>
    <property type="evidence" value="ECO:0007669"/>
    <property type="project" value="InterPro"/>
</dbReference>
<organism evidence="8 9">
    <name type="scientific">Rhizobium tubonense</name>
    <dbReference type="NCBI Taxonomy" id="484088"/>
    <lineage>
        <taxon>Bacteria</taxon>
        <taxon>Pseudomonadati</taxon>
        <taxon>Pseudomonadota</taxon>
        <taxon>Alphaproteobacteria</taxon>
        <taxon>Hyphomicrobiales</taxon>
        <taxon>Rhizobiaceae</taxon>
        <taxon>Rhizobium/Agrobacterium group</taxon>
        <taxon>Rhizobium</taxon>
    </lineage>
</organism>
<evidence type="ECO:0000256" key="3">
    <source>
        <dbReference type="ARBA" id="ARBA00022692"/>
    </source>
</evidence>
<dbReference type="InterPro" id="IPR016174">
    <property type="entry name" value="Di-haem_cyt_TM"/>
</dbReference>
<comment type="subcellular location">
    <subcellularLocation>
        <location evidence="1">Cell membrane</location>
        <topology evidence="1">Multi-pass membrane protein</topology>
    </subcellularLocation>
</comment>
<feature type="transmembrane region" description="Helical" evidence="6">
    <location>
        <begin position="197"/>
        <end position="221"/>
    </location>
</feature>
<feature type="domain" description="Cytochrome b561 bacterial/Ni-hydrogenase" evidence="7">
    <location>
        <begin position="22"/>
        <end position="275"/>
    </location>
</feature>
<gene>
    <name evidence="8" type="ORF">CPY51_28100</name>
</gene>
<sequence>MTTIEESGALPPAPLGKIYIRRHSIVTRLTHWLNVLCLTLLLMSGMQIFNAHPSLYWGQYGADADPSWLQIGSHEEGDNIRGALRIGSLTIPTTGVLGASVVDGQLTDRAFPAWATIPSYQDLATGRRWHLFFAWLFVINGLLYLLYGFLAGHFRRDLIPSSEEVQPRTIWHEIKEHARLRFPKGEAARHYNVLQKLTYIVVIFILLPLMLATGLTMSPSIDAGYPFLLDIFGGRQSARGIHFITAWSIVMFVIVHIVMVIVSGLWNNIRSMVTGRYAIRTEVPKP</sequence>
<dbReference type="RefSeq" id="WP_111163518.1">
    <property type="nucleotide sequence ID" value="NZ_PCDP01000065.1"/>
</dbReference>
<dbReference type="GO" id="GO:0022904">
    <property type="term" value="P:respiratory electron transport chain"/>
    <property type="evidence" value="ECO:0007669"/>
    <property type="project" value="InterPro"/>
</dbReference>
<dbReference type="OrthoDB" id="9781740at2"/>
<evidence type="ECO:0000313" key="9">
    <source>
        <dbReference type="Proteomes" id="UP000248925"/>
    </source>
</evidence>
<dbReference type="Proteomes" id="UP000248925">
    <property type="component" value="Unassembled WGS sequence"/>
</dbReference>
<accession>A0A2W4C595</accession>
<protein>
    <recommendedName>
        <fullName evidence="7">Cytochrome b561 bacterial/Ni-hydrogenase domain-containing protein</fullName>
    </recommendedName>
</protein>
<name>A0A2W4C595_9HYPH</name>
<evidence type="ECO:0000313" key="8">
    <source>
        <dbReference type="EMBL" id="PZM08829.1"/>
    </source>
</evidence>
<dbReference type="PANTHER" id="PTHR30485">
    <property type="entry name" value="NI/FE-HYDROGENASE 1 B-TYPE CYTOCHROME SUBUNIT"/>
    <property type="match status" value="1"/>
</dbReference>
<keyword evidence="2" id="KW-1003">Cell membrane</keyword>
<dbReference type="SUPFAM" id="SSF81342">
    <property type="entry name" value="Transmembrane di-heme cytochromes"/>
    <property type="match status" value="1"/>
</dbReference>
<comment type="caution">
    <text evidence="8">The sequence shown here is derived from an EMBL/GenBank/DDBJ whole genome shotgun (WGS) entry which is preliminary data.</text>
</comment>
<evidence type="ECO:0000256" key="6">
    <source>
        <dbReference type="SAM" id="Phobius"/>
    </source>
</evidence>
<dbReference type="EMBL" id="PCDP01000065">
    <property type="protein sequence ID" value="PZM08829.1"/>
    <property type="molecule type" value="Genomic_DNA"/>
</dbReference>
<dbReference type="Gene3D" id="1.20.950.20">
    <property type="entry name" value="Transmembrane di-heme cytochromes, Chain C"/>
    <property type="match status" value="1"/>
</dbReference>
<keyword evidence="5 6" id="KW-0472">Membrane</keyword>
<keyword evidence="4 6" id="KW-1133">Transmembrane helix</keyword>
<dbReference type="AlphaFoldDB" id="A0A2W4C595"/>
<dbReference type="InterPro" id="IPR051542">
    <property type="entry name" value="Hydrogenase_cytochrome"/>
</dbReference>
<evidence type="ECO:0000256" key="1">
    <source>
        <dbReference type="ARBA" id="ARBA00004651"/>
    </source>
</evidence>
<reference evidence="8 9" key="1">
    <citation type="journal article" date="2018" name="Sci. Rep.">
        <title>Rhizobium tumorigenes sp. nov., a novel plant tumorigenic bacterium isolated from cane gall tumors on thornless blackberry.</title>
        <authorList>
            <person name="Kuzmanovi N."/>
            <person name="Smalla K."/>
            <person name="Gronow S."/>
            <person name="PuBawska J."/>
        </authorList>
    </citation>
    <scope>NUCLEOTIDE SEQUENCE [LARGE SCALE GENOMIC DNA]</scope>
    <source>
        <strain evidence="8 9">CCBAU 85046</strain>
    </source>
</reference>
<feature type="transmembrane region" description="Helical" evidence="6">
    <location>
        <begin position="29"/>
        <end position="49"/>
    </location>
</feature>